<dbReference type="EMBL" id="SPHZ02000006">
    <property type="protein sequence ID" value="KAF0913048.1"/>
    <property type="molecule type" value="Genomic_DNA"/>
</dbReference>
<feature type="compositionally biased region" description="Basic and acidic residues" evidence="1">
    <location>
        <begin position="59"/>
        <end position="82"/>
    </location>
</feature>
<reference evidence="2 3" key="1">
    <citation type="submission" date="2019-11" db="EMBL/GenBank/DDBJ databases">
        <title>Whole genome sequence of Oryza granulata.</title>
        <authorList>
            <person name="Li W."/>
        </authorList>
    </citation>
    <scope>NUCLEOTIDE SEQUENCE [LARGE SCALE GENOMIC DNA]</scope>
    <source>
        <strain evidence="3">cv. Menghai</strain>
        <tissue evidence="2">Leaf</tissue>
    </source>
</reference>
<evidence type="ECO:0000313" key="3">
    <source>
        <dbReference type="Proteomes" id="UP000479710"/>
    </source>
</evidence>
<accession>A0A6G1DK91</accession>
<keyword evidence="3" id="KW-1185">Reference proteome</keyword>
<comment type="caution">
    <text evidence="2">The sequence shown here is derived from an EMBL/GenBank/DDBJ whole genome shotgun (WGS) entry which is preliminary data.</text>
</comment>
<evidence type="ECO:0000313" key="2">
    <source>
        <dbReference type="EMBL" id="KAF0913048.1"/>
    </source>
</evidence>
<organism evidence="2 3">
    <name type="scientific">Oryza meyeriana var. granulata</name>
    <dbReference type="NCBI Taxonomy" id="110450"/>
    <lineage>
        <taxon>Eukaryota</taxon>
        <taxon>Viridiplantae</taxon>
        <taxon>Streptophyta</taxon>
        <taxon>Embryophyta</taxon>
        <taxon>Tracheophyta</taxon>
        <taxon>Spermatophyta</taxon>
        <taxon>Magnoliopsida</taxon>
        <taxon>Liliopsida</taxon>
        <taxon>Poales</taxon>
        <taxon>Poaceae</taxon>
        <taxon>BOP clade</taxon>
        <taxon>Oryzoideae</taxon>
        <taxon>Oryzeae</taxon>
        <taxon>Oryzinae</taxon>
        <taxon>Oryza</taxon>
        <taxon>Oryza meyeriana</taxon>
    </lineage>
</organism>
<gene>
    <name evidence="2" type="ORF">E2562_019821</name>
</gene>
<dbReference type="Proteomes" id="UP000479710">
    <property type="component" value="Unassembled WGS sequence"/>
</dbReference>
<dbReference type="AlphaFoldDB" id="A0A6G1DK91"/>
<protein>
    <submittedName>
        <fullName evidence="2">Uncharacterized protein</fullName>
    </submittedName>
</protein>
<feature type="region of interest" description="Disordered" evidence="1">
    <location>
        <begin position="57"/>
        <end position="88"/>
    </location>
</feature>
<sequence>MSLSSVVDLQLFASSRMTTMRCLPTQALLLLCFHPMVSSATTITSFTSTLSWSPLPMHNEAHDGEKGGRGVEKTLLTPREEGGGSDGY</sequence>
<evidence type="ECO:0000256" key="1">
    <source>
        <dbReference type="SAM" id="MobiDB-lite"/>
    </source>
</evidence>
<proteinExistence type="predicted"/>
<name>A0A6G1DK91_9ORYZ</name>